<dbReference type="InterPro" id="IPR005177">
    <property type="entry name" value="Kinase-pyrophosphorylase"/>
</dbReference>
<dbReference type="OrthoDB" id="9782201at2"/>
<accession>D9QVG7</accession>
<dbReference type="Proteomes" id="UP000001661">
    <property type="component" value="Chromosome"/>
</dbReference>
<comment type="catalytic activity">
    <reaction evidence="5">
        <text>N(tele)-phospho-L-histidyl/O-phospho-L-threonyl-[pyruvate, phosphate dikinase] + phosphate + H(+) = N(tele)-phospho-L-histidyl/L-threonyl-[pyruvate, phosphate dikinase] + diphosphate</text>
        <dbReference type="Rhea" id="RHEA:43696"/>
        <dbReference type="Rhea" id="RHEA-COMP:10650"/>
        <dbReference type="Rhea" id="RHEA-COMP:10651"/>
        <dbReference type="ChEBI" id="CHEBI:15378"/>
        <dbReference type="ChEBI" id="CHEBI:30013"/>
        <dbReference type="ChEBI" id="CHEBI:33019"/>
        <dbReference type="ChEBI" id="CHEBI:43474"/>
        <dbReference type="ChEBI" id="CHEBI:61977"/>
        <dbReference type="ChEBI" id="CHEBI:83586"/>
        <dbReference type="EC" id="2.7.4.27"/>
    </reaction>
</comment>
<evidence type="ECO:0000256" key="2">
    <source>
        <dbReference type="ARBA" id="ARBA00022679"/>
    </source>
</evidence>
<dbReference type="HAMAP" id="MF_00921">
    <property type="entry name" value="PDRP"/>
    <property type="match status" value="1"/>
</dbReference>
<keyword evidence="7" id="KW-1185">Reference proteome</keyword>
<dbReference type="EMBL" id="CP002105">
    <property type="protein sequence ID" value="ADL12226.1"/>
    <property type="molecule type" value="Genomic_DNA"/>
</dbReference>
<keyword evidence="2 5" id="KW-0808">Transferase</keyword>
<dbReference type="GO" id="GO:0004674">
    <property type="term" value="F:protein serine/threonine kinase activity"/>
    <property type="evidence" value="ECO:0007669"/>
    <property type="project" value="UniProtKB-UniRule"/>
</dbReference>
<evidence type="ECO:0000313" key="7">
    <source>
        <dbReference type="Proteomes" id="UP000001661"/>
    </source>
</evidence>
<dbReference type="eggNOG" id="COG1806">
    <property type="taxonomic scope" value="Bacteria"/>
</dbReference>
<comment type="function">
    <text evidence="5">Bifunctional serine/threonine kinase and phosphorylase involved in the regulation of the pyruvate, phosphate dikinase (PPDK) by catalyzing its phosphorylation/dephosphorylation.</text>
</comment>
<organism evidence="6 7">
    <name type="scientific">Acetohalobium arabaticum (strain ATCC 49924 / DSM 5501 / Z-7288)</name>
    <dbReference type="NCBI Taxonomy" id="574087"/>
    <lineage>
        <taxon>Bacteria</taxon>
        <taxon>Bacillati</taxon>
        <taxon>Bacillota</taxon>
        <taxon>Clostridia</taxon>
        <taxon>Halanaerobiales</taxon>
        <taxon>Halobacteroidaceae</taxon>
        <taxon>Acetohalobium</taxon>
    </lineage>
</organism>
<comment type="catalytic activity">
    <reaction evidence="5">
        <text>N(tele)-phospho-L-histidyl/L-threonyl-[pyruvate, phosphate dikinase] + ADP = N(tele)-phospho-L-histidyl/O-phospho-L-threonyl-[pyruvate, phosphate dikinase] + AMP + H(+)</text>
        <dbReference type="Rhea" id="RHEA:43692"/>
        <dbReference type="Rhea" id="RHEA-COMP:10650"/>
        <dbReference type="Rhea" id="RHEA-COMP:10651"/>
        <dbReference type="ChEBI" id="CHEBI:15378"/>
        <dbReference type="ChEBI" id="CHEBI:30013"/>
        <dbReference type="ChEBI" id="CHEBI:61977"/>
        <dbReference type="ChEBI" id="CHEBI:83586"/>
        <dbReference type="ChEBI" id="CHEBI:456215"/>
        <dbReference type="ChEBI" id="CHEBI:456216"/>
        <dbReference type="EC" id="2.7.11.32"/>
    </reaction>
</comment>
<keyword evidence="1 5" id="KW-0723">Serine/threonine-protein kinase</keyword>
<dbReference type="GO" id="GO:0016776">
    <property type="term" value="F:phosphotransferase activity, phosphate group as acceptor"/>
    <property type="evidence" value="ECO:0007669"/>
    <property type="project" value="UniProtKB-UniRule"/>
</dbReference>
<dbReference type="EC" id="2.7.11.32" evidence="5"/>
<proteinExistence type="inferred from homology"/>
<sequence>MLNRVEDEDLTVFIVSDSIGETAETVVNAVISQFGTDQIEIKKFTNITSIAKLSEVVSRAKDRKVIIAYTIVLPELCEHLKKAAKAAEIPIVDVIGPAMLKFSELLGQKPKLEPGLNRQLDQEYFERISCIDYAIRCDDGKELKKLEEADVVIIGVSRTSKTPLSMYLAHQGYKAANIPLMPEVDVPQELYELSAKKLVGLTIDPTVLQEIRQERLNSMQFKKQADYATMDRILKELDFAEEIMKKLGCMIINVTNKSIEETAHKILSERSDL</sequence>
<name>D9QVG7_ACEAZ</name>
<dbReference type="KEGG" id="aar:Acear_0686"/>
<dbReference type="EC" id="2.7.4.27" evidence="5"/>
<dbReference type="GO" id="GO:0005524">
    <property type="term" value="F:ATP binding"/>
    <property type="evidence" value="ECO:0007669"/>
    <property type="project" value="InterPro"/>
</dbReference>
<keyword evidence="4 5" id="KW-0418">Kinase</keyword>
<evidence type="ECO:0000313" key="6">
    <source>
        <dbReference type="EMBL" id="ADL12226.1"/>
    </source>
</evidence>
<dbReference type="RefSeq" id="WP_013277672.1">
    <property type="nucleotide sequence ID" value="NC_014378.1"/>
</dbReference>
<dbReference type="PANTHER" id="PTHR31756:SF3">
    <property type="entry name" value="PYRUVATE, PHOSPHATE DIKINASE REGULATORY PROTEIN 1, CHLOROPLASTIC"/>
    <property type="match status" value="1"/>
</dbReference>
<gene>
    <name evidence="6" type="ordered locus">Acear_0686</name>
</gene>
<comment type="similarity">
    <text evidence="5">Belongs to the pyruvate, phosphate/water dikinase regulatory protein family. PDRP subfamily.</text>
</comment>
<reference evidence="6 7" key="1">
    <citation type="journal article" date="2010" name="Stand. Genomic Sci.">
        <title>Complete genome sequence of Acetohalobium arabaticum type strain (Z-7288).</title>
        <authorList>
            <person name="Sikorski J."/>
            <person name="Lapidus A."/>
            <person name="Chertkov O."/>
            <person name="Lucas S."/>
            <person name="Copeland A."/>
            <person name="Glavina Del Rio T."/>
            <person name="Nolan M."/>
            <person name="Tice H."/>
            <person name="Cheng J.F."/>
            <person name="Han C."/>
            <person name="Brambilla E."/>
            <person name="Pitluck S."/>
            <person name="Liolios K."/>
            <person name="Ivanova N."/>
            <person name="Mavromatis K."/>
            <person name="Mikhailova N."/>
            <person name="Pati A."/>
            <person name="Bruce D."/>
            <person name="Detter C."/>
            <person name="Tapia R."/>
            <person name="Goodwin L."/>
            <person name="Chen A."/>
            <person name="Palaniappan K."/>
            <person name="Land M."/>
            <person name="Hauser L."/>
            <person name="Chang Y.J."/>
            <person name="Jeffries C.D."/>
            <person name="Rohde M."/>
            <person name="Goker M."/>
            <person name="Spring S."/>
            <person name="Woyke T."/>
            <person name="Bristow J."/>
            <person name="Eisen J.A."/>
            <person name="Markowitz V."/>
            <person name="Hugenholtz P."/>
            <person name="Kyrpides N.C."/>
            <person name="Klenk H.P."/>
        </authorList>
    </citation>
    <scope>NUCLEOTIDE SEQUENCE [LARGE SCALE GENOMIC DNA]</scope>
    <source>
        <strain evidence="7">ATCC 49924 / DSM 5501 / Z-7288</strain>
    </source>
</reference>
<evidence type="ECO:0000256" key="3">
    <source>
        <dbReference type="ARBA" id="ARBA00022741"/>
    </source>
</evidence>
<dbReference type="Pfam" id="PF03618">
    <property type="entry name" value="Kinase-PPPase"/>
    <property type="match status" value="1"/>
</dbReference>
<protein>
    <recommendedName>
        <fullName evidence="5">Putative pyruvate, phosphate dikinase regulatory protein</fullName>
        <shortName evidence="5">PPDK regulatory protein</shortName>
        <ecNumber evidence="5">2.7.11.32</ecNumber>
        <ecNumber evidence="5">2.7.4.27</ecNumber>
    </recommendedName>
</protein>
<dbReference type="NCBIfam" id="NF003742">
    <property type="entry name" value="PRK05339.1"/>
    <property type="match status" value="1"/>
</dbReference>
<dbReference type="STRING" id="574087.Acear_0686"/>
<evidence type="ECO:0000256" key="5">
    <source>
        <dbReference type="HAMAP-Rule" id="MF_00921"/>
    </source>
</evidence>
<keyword evidence="3 5" id="KW-0547">Nucleotide-binding</keyword>
<evidence type="ECO:0000256" key="1">
    <source>
        <dbReference type="ARBA" id="ARBA00022527"/>
    </source>
</evidence>
<dbReference type="InterPro" id="IPR026565">
    <property type="entry name" value="PPDK_reg"/>
</dbReference>
<evidence type="ECO:0000256" key="4">
    <source>
        <dbReference type="ARBA" id="ARBA00022777"/>
    </source>
</evidence>
<feature type="binding site" evidence="5">
    <location>
        <begin position="155"/>
        <end position="162"/>
    </location>
    <ligand>
        <name>ADP</name>
        <dbReference type="ChEBI" id="CHEBI:456216"/>
    </ligand>
</feature>
<dbReference type="PANTHER" id="PTHR31756">
    <property type="entry name" value="PYRUVATE, PHOSPHATE DIKINASE REGULATORY PROTEIN 1, CHLOROPLASTIC"/>
    <property type="match status" value="1"/>
</dbReference>
<dbReference type="GO" id="GO:0043531">
    <property type="term" value="F:ADP binding"/>
    <property type="evidence" value="ECO:0007669"/>
    <property type="project" value="UniProtKB-UniRule"/>
</dbReference>
<dbReference type="HOGENOM" id="CLU_046206_2_1_9"/>
<dbReference type="AlphaFoldDB" id="D9QVG7"/>